<evidence type="ECO:0000313" key="5">
    <source>
        <dbReference type="Proteomes" id="UP001606134"/>
    </source>
</evidence>
<feature type="signal peptide" evidence="2">
    <location>
        <begin position="1"/>
        <end position="23"/>
    </location>
</feature>
<organism evidence="4 5">
    <name type="scientific">Pelomonas candidula</name>
    <dbReference type="NCBI Taxonomy" id="3299025"/>
    <lineage>
        <taxon>Bacteria</taxon>
        <taxon>Pseudomonadati</taxon>
        <taxon>Pseudomonadota</taxon>
        <taxon>Betaproteobacteria</taxon>
        <taxon>Burkholderiales</taxon>
        <taxon>Sphaerotilaceae</taxon>
        <taxon>Roseateles</taxon>
    </lineage>
</organism>
<dbReference type="SUPFAM" id="SSF53474">
    <property type="entry name" value="alpha/beta-Hydrolases"/>
    <property type="match status" value="1"/>
</dbReference>
<dbReference type="Gene3D" id="3.40.50.1820">
    <property type="entry name" value="alpha/beta hydrolase"/>
    <property type="match status" value="1"/>
</dbReference>
<dbReference type="EMBL" id="JBIGIC010000003">
    <property type="protein sequence ID" value="MFG6486700.1"/>
    <property type="molecule type" value="Genomic_DNA"/>
</dbReference>
<keyword evidence="2" id="KW-0732">Signal</keyword>
<sequence length="665" mass="74466">MSTRLLAAAIAAAGLLLSSAAPAQTAAGPTTAKPPSITDFFKRPVLREPKLSPSGRYLAVQMAGQEDRMWLAVIDLETMSPAHVVASFRDADVYRHDWVNEDRLVLQASESPDGARRVDNPGLWAVNRDGSDMRQLIQANQQTFTTGTLITDRRLDANYRFFSTLHDGSSDVLVVRLPWSDEQARMGEQLYRLDTRTSQVRNLNTGIPDNVAEWHVDWRGEPRAVEVVSQGRARTYRRDADGAWKPWLEDDNLARKFAPYWFGPDGLTLVMAGYKGAAALFRLDPQTDKPEKQPMVSLPGYDFRGHLIFDPAAGRLLGVRYETDAPGTVWLDPTMKAIQADIDAKRPGTVNLIDCERCLNAAFLIVTSVSDRLPRGYWLYKPATKTLQPLGGERLNFKVADSGERDVVRFKARDGLELPLLVTQPPGPKARRPAVVLVHGGPYLRGTHWAWEPTAQFLASRGYVVLEPEFRGSSGYGWQLFHAGWKQWGLAMQDDLADTVALADKQGWIDPKRVCIMGASYGGYAALMGAVTQGDIFKCAVSWAGVTDIGLMNSIHWSDASEEWKQYGMKRLVADVDKDAEQIRRTSPLRRAKEIRMPLLVAYGADDRRVPLEHGTEFRAALRPDQELEWVVYPEEGHGWFNLKTNEDFWGRVERFLARHLAAPN</sequence>
<dbReference type="PANTHER" id="PTHR42776">
    <property type="entry name" value="SERINE PEPTIDASE S9 FAMILY MEMBER"/>
    <property type="match status" value="1"/>
</dbReference>
<name>A0ABW7HA43_9BURK</name>
<feature type="chain" id="PRO_5045773680" evidence="2">
    <location>
        <begin position="24"/>
        <end position="665"/>
    </location>
</feature>
<evidence type="ECO:0000256" key="2">
    <source>
        <dbReference type="SAM" id="SignalP"/>
    </source>
</evidence>
<dbReference type="RefSeq" id="WP_394408074.1">
    <property type="nucleotide sequence ID" value="NZ_JBIGIC010000003.1"/>
</dbReference>
<dbReference type="Proteomes" id="UP001606134">
    <property type="component" value="Unassembled WGS sequence"/>
</dbReference>
<keyword evidence="1 4" id="KW-0378">Hydrolase</keyword>
<dbReference type="InterPro" id="IPR029058">
    <property type="entry name" value="AB_hydrolase_fold"/>
</dbReference>
<accession>A0ABW7HA43</accession>
<comment type="caution">
    <text evidence="4">The sequence shown here is derived from an EMBL/GenBank/DDBJ whole genome shotgun (WGS) entry which is preliminary data.</text>
</comment>
<evidence type="ECO:0000259" key="3">
    <source>
        <dbReference type="Pfam" id="PF00326"/>
    </source>
</evidence>
<dbReference type="PANTHER" id="PTHR42776:SF27">
    <property type="entry name" value="DIPEPTIDYL PEPTIDASE FAMILY MEMBER 6"/>
    <property type="match status" value="1"/>
</dbReference>
<protein>
    <submittedName>
        <fullName evidence="4">Alpha/beta hydrolase family protein</fullName>
        <ecNumber evidence="4">3.4.-.-</ecNumber>
    </submittedName>
</protein>
<dbReference type="SUPFAM" id="SSF69304">
    <property type="entry name" value="Tricorn protease N-terminal domain"/>
    <property type="match status" value="1"/>
</dbReference>
<gene>
    <name evidence="4" type="ORF">ACG04R_08465</name>
</gene>
<keyword evidence="5" id="KW-1185">Reference proteome</keyword>
<evidence type="ECO:0000313" key="4">
    <source>
        <dbReference type="EMBL" id="MFG6486700.1"/>
    </source>
</evidence>
<dbReference type="EC" id="3.4.-.-" evidence="4"/>
<proteinExistence type="predicted"/>
<feature type="domain" description="Peptidase S9 prolyl oligopeptidase catalytic" evidence="3">
    <location>
        <begin position="454"/>
        <end position="662"/>
    </location>
</feature>
<reference evidence="4 5" key="1">
    <citation type="submission" date="2024-08" db="EMBL/GenBank/DDBJ databases">
        <authorList>
            <person name="Lu H."/>
        </authorList>
    </citation>
    <scope>NUCLEOTIDE SEQUENCE [LARGE SCALE GENOMIC DNA]</scope>
    <source>
        <strain evidence="4 5">BYS78W</strain>
    </source>
</reference>
<evidence type="ECO:0000256" key="1">
    <source>
        <dbReference type="ARBA" id="ARBA00022801"/>
    </source>
</evidence>
<dbReference type="InterPro" id="IPR001375">
    <property type="entry name" value="Peptidase_S9_cat"/>
</dbReference>
<dbReference type="GO" id="GO:0016787">
    <property type="term" value="F:hydrolase activity"/>
    <property type="evidence" value="ECO:0007669"/>
    <property type="project" value="UniProtKB-KW"/>
</dbReference>
<dbReference type="Pfam" id="PF00326">
    <property type="entry name" value="Peptidase_S9"/>
    <property type="match status" value="1"/>
</dbReference>